<dbReference type="GeneID" id="71983184"/>
<dbReference type="PANTHER" id="PTHR47469">
    <property type="entry name" value="MONOOXYGENASE-LIKE"/>
    <property type="match status" value="1"/>
</dbReference>
<dbReference type="OrthoDB" id="16820at2759"/>
<dbReference type="InterPro" id="IPR053212">
    <property type="entry name" value="DHP_3-monooxygenase"/>
</dbReference>
<dbReference type="SUPFAM" id="SSF54373">
    <property type="entry name" value="FAD-linked reductases, C-terminal domain"/>
    <property type="match status" value="1"/>
</dbReference>
<dbReference type="AlphaFoldDB" id="A0A9Q8LAY2"/>
<organism evidence="2 3">
    <name type="scientific">Passalora fulva</name>
    <name type="common">Tomato leaf mold</name>
    <name type="synonym">Cladosporium fulvum</name>
    <dbReference type="NCBI Taxonomy" id="5499"/>
    <lineage>
        <taxon>Eukaryota</taxon>
        <taxon>Fungi</taxon>
        <taxon>Dikarya</taxon>
        <taxon>Ascomycota</taxon>
        <taxon>Pezizomycotina</taxon>
        <taxon>Dothideomycetes</taxon>
        <taxon>Dothideomycetidae</taxon>
        <taxon>Mycosphaerellales</taxon>
        <taxon>Mycosphaerellaceae</taxon>
        <taxon>Fulvia</taxon>
    </lineage>
</organism>
<name>A0A9Q8LAY2_PASFU</name>
<evidence type="ECO:0000313" key="3">
    <source>
        <dbReference type="Proteomes" id="UP000756132"/>
    </source>
</evidence>
<dbReference type="RefSeq" id="XP_047758403.1">
    <property type="nucleotide sequence ID" value="XM_047902454.1"/>
</dbReference>
<dbReference type="InterPro" id="IPR036188">
    <property type="entry name" value="FAD/NAD-bd_sf"/>
</dbReference>
<accession>A0A9Q8LAY2</accession>
<dbReference type="PANTHER" id="PTHR47469:SF2">
    <property type="entry name" value="OS06G0597600 PROTEIN"/>
    <property type="match status" value="1"/>
</dbReference>
<sequence length="465" mass="51047">MPATNNAPLDAACLSDLQYSQPSTRITSTSHLYLDSHVKHFLRYTATIELSTHCAIMASTSTPKNVLIIGGSLAGLMHALVLLSLPNSPDKITILERSPTNLLHNQGAGIVAGPEVQQFFSEYVRAGGEIAIASKLRHYLKKDGTVIPESVERREQRMTSWDLLYHLLRWRVEGLRSEYVKGLKGDERPKAEYVNGCTVTGVEDAGKDGVEITWQQKDAGESSEVVDLVIAADGASSTVRKLLRPEVERKYAGYVAWRGTVPERQLSDEAKEVFVEKFTFYYGTGTQTLGYLIPGKDGTMGPGRRLFNWVWYVNYQEVSEELEELMTDTNGKRHAITLPVGLMQPQVWEKQKAHAAKALPPQYAEAVAKTEQPFIQAITDVISPENSFFDGKVLLVGDALAGFRPHTAASTGQAAFDALQLGKLYGGGMTKQEYNSAVLGFAARLQKAGVVMGERSQFGQHPLAG</sequence>
<reference evidence="2" key="2">
    <citation type="journal article" date="2022" name="Microb. Genom.">
        <title>A chromosome-scale genome assembly of the tomato pathogen Cladosporium fulvum reveals a compartmentalized genome architecture and the presence of a dispensable chromosome.</title>
        <authorList>
            <person name="Zaccaron A.Z."/>
            <person name="Chen L.H."/>
            <person name="Samaras A."/>
            <person name="Stergiopoulos I."/>
        </authorList>
    </citation>
    <scope>NUCLEOTIDE SEQUENCE</scope>
    <source>
        <strain evidence="2">Race5_Kim</strain>
    </source>
</reference>
<dbReference type="SUPFAM" id="SSF51905">
    <property type="entry name" value="FAD/NAD(P)-binding domain"/>
    <property type="match status" value="1"/>
</dbReference>
<gene>
    <name evidence="2" type="ORF">CLAFUR5_03306</name>
</gene>
<keyword evidence="3" id="KW-1185">Reference proteome</keyword>
<feature type="domain" description="2,6-dihydroxypyridine 3-monooxygenase substrate binding" evidence="1">
    <location>
        <begin position="251"/>
        <end position="380"/>
    </location>
</feature>
<evidence type="ECO:0000259" key="1">
    <source>
        <dbReference type="Pfam" id="PF22607"/>
    </source>
</evidence>
<dbReference type="Gene3D" id="3.30.9.60">
    <property type="match status" value="1"/>
</dbReference>
<dbReference type="Proteomes" id="UP000756132">
    <property type="component" value="Chromosome 2"/>
</dbReference>
<reference evidence="2" key="1">
    <citation type="submission" date="2021-12" db="EMBL/GenBank/DDBJ databases">
        <authorList>
            <person name="Zaccaron A."/>
            <person name="Stergiopoulos I."/>
        </authorList>
    </citation>
    <scope>NUCLEOTIDE SEQUENCE</scope>
    <source>
        <strain evidence="2">Race5_Kim</strain>
    </source>
</reference>
<proteinExistence type="predicted"/>
<protein>
    <submittedName>
        <fullName evidence="2">2,6-dihydroxypyridine 3-monooxygenase</fullName>
    </submittedName>
</protein>
<dbReference type="EMBL" id="CP090164">
    <property type="protein sequence ID" value="UJO14037.1"/>
    <property type="molecule type" value="Genomic_DNA"/>
</dbReference>
<dbReference type="InterPro" id="IPR054707">
    <property type="entry name" value="DhpH_subs-bd"/>
</dbReference>
<dbReference type="KEGG" id="ffu:CLAFUR5_03306"/>
<dbReference type="Pfam" id="PF22607">
    <property type="entry name" value="FAD_binding-like"/>
    <property type="match status" value="1"/>
</dbReference>
<evidence type="ECO:0000313" key="2">
    <source>
        <dbReference type="EMBL" id="UJO14037.1"/>
    </source>
</evidence>